<organism evidence="2">
    <name type="scientific">Virus NIOZ-UU157</name>
    <dbReference type="NCBI Taxonomy" id="2763269"/>
    <lineage>
        <taxon>Viruses</taxon>
    </lineage>
</organism>
<reference evidence="2" key="1">
    <citation type="submission" date="2020-08" db="EMBL/GenBank/DDBJ databases">
        <title>Bridging the membrane lipid divide: bacteria of the FCB group superphylum have the potential to synthesize archaeal ether lipids.</title>
        <authorList>
            <person name="Villanueva L."/>
            <person name="von Meijenfeldt F.A.B."/>
            <person name="Westbye A.B."/>
            <person name="Yadav S."/>
            <person name="Hopmans E.C."/>
            <person name="Dutilh B.E."/>
            <person name="Sinninghe Damste J.S."/>
        </authorList>
    </citation>
    <scope>NUCLEOTIDE SEQUENCE</scope>
    <source>
        <strain evidence="2">NIOZ-UU157</strain>
    </source>
</reference>
<feature type="region of interest" description="Disordered" evidence="1">
    <location>
        <begin position="1"/>
        <end position="99"/>
    </location>
</feature>
<name>A0A7S9SUH2_9VIRU</name>
<evidence type="ECO:0000256" key="1">
    <source>
        <dbReference type="SAM" id="MobiDB-lite"/>
    </source>
</evidence>
<feature type="compositionally biased region" description="Basic residues" evidence="1">
    <location>
        <begin position="293"/>
        <end position="306"/>
    </location>
</feature>
<dbReference type="EMBL" id="MW030563">
    <property type="protein sequence ID" value="QPI16478.1"/>
    <property type="molecule type" value="Genomic_DNA"/>
</dbReference>
<protein>
    <recommendedName>
        <fullName evidence="3">Scaffolding protein</fullName>
    </recommendedName>
</protein>
<evidence type="ECO:0008006" key="3">
    <source>
        <dbReference type="Google" id="ProtNLM"/>
    </source>
</evidence>
<proteinExistence type="predicted"/>
<feature type="compositionally biased region" description="Polar residues" evidence="1">
    <location>
        <begin position="1"/>
        <end position="17"/>
    </location>
</feature>
<evidence type="ECO:0000313" key="2">
    <source>
        <dbReference type="EMBL" id="QPI16478.1"/>
    </source>
</evidence>
<feature type="region of interest" description="Disordered" evidence="1">
    <location>
        <begin position="284"/>
        <end position="336"/>
    </location>
</feature>
<feature type="compositionally biased region" description="Acidic residues" evidence="1">
    <location>
        <begin position="37"/>
        <end position="95"/>
    </location>
</feature>
<gene>
    <name evidence="2" type="ORF">NIOZUU157_00377</name>
</gene>
<accession>A0A7S9SUH2</accession>
<sequence length="350" mass="39478">MSETNNEATQTDESSVNDFDFDALADEVLGLEPDTATQEDDEATEELEGEDHNTDEDADEVDDAENDNEDEEEEEEDESDDATQQSESDELGEVDMDFRVPVKINGELSEVTMEELVANYQTKQSQSKKGDELAEQAKVLDSTREQAEIYARVNAELLQREDAKDVSVLKHLQDQVDKAFEEDDFQASKLNNKLTKAKEEYSTRQASRNNLLNGMSQQLGQQQQEQFGKQVEHFNTVVPDLIPDWSEDVAMANREFALSIGLDERMVDTMVDPMMVKAIDNYRRLSESSSKGTAKRKQAPVKRVPTKKPTTAKNKKSNKIDAARKNASRGRATEQDSKVLFDNVIDSIFE</sequence>